<keyword evidence="1" id="KW-0732">Signal</keyword>
<dbReference type="RefSeq" id="WP_348738090.1">
    <property type="nucleotide sequence ID" value="NZ_CAXJRC010000012.1"/>
</dbReference>
<name>A0ABP1F7M7_9FLAO</name>
<evidence type="ECO:0000313" key="3">
    <source>
        <dbReference type="Proteomes" id="UP001497602"/>
    </source>
</evidence>
<dbReference type="PROSITE" id="PS51257">
    <property type="entry name" value="PROKAR_LIPOPROTEIN"/>
    <property type="match status" value="1"/>
</dbReference>
<comment type="caution">
    <text evidence="2">The sequence shown here is derived from an EMBL/GenBank/DDBJ whole genome shotgun (WGS) entry which is preliminary data.</text>
</comment>
<evidence type="ECO:0008006" key="4">
    <source>
        <dbReference type="Google" id="ProtNLM"/>
    </source>
</evidence>
<organism evidence="2 3">
    <name type="scientific">Tenacibaculum vairaonense</name>
    <dbReference type="NCBI Taxonomy" id="3137860"/>
    <lineage>
        <taxon>Bacteria</taxon>
        <taxon>Pseudomonadati</taxon>
        <taxon>Bacteroidota</taxon>
        <taxon>Flavobacteriia</taxon>
        <taxon>Flavobacteriales</taxon>
        <taxon>Flavobacteriaceae</taxon>
        <taxon>Tenacibaculum</taxon>
    </lineage>
</organism>
<feature type="chain" id="PRO_5045902117" description="Lipoprotein" evidence="1">
    <location>
        <begin position="20"/>
        <end position="228"/>
    </location>
</feature>
<keyword evidence="3" id="KW-1185">Reference proteome</keyword>
<accession>A0ABP1F7M7</accession>
<proteinExistence type="predicted"/>
<dbReference type="EMBL" id="CAXJRC010000012">
    <property type="protein sequence ID" value="CAL2106327.1"/>
    <property type="molecule type" value="Genomic_DNA"/>
</dbReference>
<dbReference type="Proteomes" id="UP001497602">
    <property type="component" value="Unassembled WGS sequence"/>
</dbReference>
<gene>
    <name evidence="2" type="ORF">T190115A13A_200043</name>
</gene>
<sequence>MKKLLLLLLLVIVSTQLFTSCIATRSYISETSVLQKIEKPKEKHVIISVEDDIRVNNFTKTFKKNYTKKSDFASTFTLDFLNIANKKRTFASVTTNEVNKWKVLDESKLEENQQKIDSLFNKVKGDYLINFSDFEITNRIETFHHAPAMGPNGTFAGGRQTTTEYCIVNAKVAVYDLITRKKIIEFVSVGEKSVFLFNFKDTLNKAKMRAIEHAIDYINSGKTTYTVM</sequence>
<evidence type="ECO:0000313" key="2">
    <source>
        <dbReference type="EMBL" id="CAL2106327.1"/>
    </source>
</evidence>
<protein>
    <recommendedName>
        <fullName evidence="4">Lipoprotein</fullName>
    </recommendedName>
</protein>
<reference evidence="2 3" key="1">
    <citation type="submission" date="2024-05" db="EMBL/GenBank/DDBJ databases">
        <authorList>
            <person name="Duchaud E."/>
        </authorList>
    </citation>
    <scope>NUCLEOTIDE SEQUENCE [LARGE SCALE GENOMIC DNA]</scope>
    <source>
        <strain evidence="2">Ena-SAMPLE-TAB-13-05-2024-13:56:06:370-140305</strain>
    </source>
</reference>
<evidence type="ECO:0000256" key="1">
    <source>
        <dbReference type="SAM" id="SignalP"/>
    </source>
</evidence>
<feature type="signal peptide" evidence="1">
    <location>
        <begin position="1"/>
        <end position="19"/>
    </location>
</feature>